<dbReference type="Proteomes" id="UP000468650">
    <property type="component" value="Unassembled WGS sequence"/>
</dbReference>
<keyword evidence="1" id="KW-0732">Signal</keyword>
<dbReference type="OrthoDB" id="9797709at2"/>
<dbReference type="RefSeq" id="WP_151667765.1">
    <property type="nucleotide sequence ID" value="NZ_WBVO01000008.1"/>
</dbReference>
<reference evidence="3 4" key="1">
    <citation type="submission" date="2019-09" db="EMBL/GenBank/DDBJ databases">
        <title>Genomes of family Cryomorphaceae.</title>
        <authorList>
            <person name="Bowman J.P."/>
        </authorList>
    </citation>
    <scope>NUCLEOTIDE SEQUENCE [LARGE SCALE GENOMIC DNA]</scope>
    <source>
        <strain evidence="3 4">LMG 25704</strain>
    </source>
</reference>
<evidence type="ECO:0000313" key="3">
    <source>
        <dbReference type="EMBL" id="KAB2808670.1"/>
    </source>
</evidence>
<dbReference type="InterPro" id="IPR050491">
    <property type="entry name" value="AmpC-like"/>
</dbReference>
<dbReference type="EMBL" id="WBVO01000008">
    <property type="protein sequence ID" value="KAB2808670.1"/>
    <property type="molecule type" value="Genomic_DNA"/>
</dbReference>
<dbReference type="SUPFAM" id="SSF56601">
    <property type="entry name" value="beta-lactamase/transpeptidase-like"/>
    <property type="match status" value="1"/>
</dbReference>
<keyword evidence="4" id="KW-1185">Reference proteome</keyword>
<comment type="caution">
    <text evidence="3">The sequence shown here is derived from an EMBL/GenBank/DDBJ whole genome shotgun (WGS) entry which is preliminary data.</text>
</comment>
<organism evidence="3 4">
    <name type="scientific">Phaeocystidibacter luteus</name>
    <dbReference type="NCBI Taxonomy" id="911197"/>
    <lineage>
        <taxon>Bacteria</taxon>
        <taxon>Pseudomonadati</taxon>
        <taxon>Bacteroidota</taxon>
        <taxon>Flavobacteriia</taxon>
        <taxon>Flavobacteriales</taxon>
        <taxon>Phaeocystidibacteraceae</taxon>
        <taxon>Phaeocystidibacter</taxon>
    </lineage>
</organism>
<dbReference type="PANTHER" id="PTHR46825">
    <property type="entry name" value="D-ALANYL-D-ALANINE-CARBOXYPEPTIDASE/ENDOPEPTIDASE AMPH"/>
    <property type="match status" value="1"/>
</dbReference>
<feature type="domain" description="Beta-lactamase-related" evidence="2">
    <location>
        <begin position="50"/>
        <end position="366"/>
    </location>
</feature>
<dbReference type="Gene3D" id="3.40.710.10">
    <property type="entry name" value="DD-peptidase/beta-lactamase superfamily"/>
    <property type="match status" value="1"/>
</dbReference>
<evidence type="ECO:0000256" key="1">
    <source>
        <dbReference type="SAM" id="SignalP"/>
    </source>
</evidence>
<evidence type="ECO:0000313" key="4">
    <source>
        <dbReference type="Proteomes" id="UP000468650"/>
    </source>
</evidence>
<name>A0A6N6RES6_9FLAO</name>
<dbReference type="InterPro" id="IPR012338">
    <property type="entry name" value="Beta-lactam/transpept-like"/>
</dbReference>
<dbReference type="InterPro" id="IPR001466">
    <property type="entry name" value="Beta-lactam-related"/>
</dbReference>
<dbReference type="Pfam" id="PF00144">
    <property type="entry name" value="Beta-lactamase"/>
    <property type="match status" value="1"/>
</dbReference>
<accession>A0A6N6RES6</accession>
<feature type="signal peptide" evidence="1">
    <location>
        <begin position="1"/>
        <end position="18"/>
    </location>
</feature>
<gene>
    <name evidence="3" type="ORF">F8C67_10310</name>
</gene>
<dbReference type="AlphaFoldDB" id="A0A6N6RES6"/>
<sequence length="480" mass="53490">MRKLLAFSLLCASTIGFAQSAHIDAVQTIPFKFTHAYRIAGTAPEYFTSKERMDALNVRGMSIAVVKDGDVAWSLNFGLQNVKDSIPVNMQTLFQAASISKPITGIAVLHLVQEGVLDLDTDVNEYLSSWSVPESEFTQDEKVTLRRLLSHTAGVTVHGFPGYPNGTEMPSTLEVLEGEGNTPVIEVDMVPGSEWRYSGGGYVIIQQLIEDVTGVPFAEYMDTQVLPELGMNHSTFSQPIHSDYEEFASLAYHGDGTVYSGGWHNYPEIAPAGLWTTSQDLALYMRYVHRVYTGKMESDFISKALIDEMLTPYSDEFVWGLGPALEYQSDSLRMQHGGKNAGFSNIMMMYPAYCDGVVILTNSDNGRILMREAMRAVSEYYAWNADKQEVVTRAELTEEQKNTVAGRYLMENGRGYAVELVWEGEKLRITDGNPTTDEVVIPTSDSRYIDLVDGDVLEFPEGLESGVFQWNGIYTFEKED</sequence>
<feature type="chain" id="PRO_5026714156" evidence="1">
    <location>
        <begin position="19"/>
        <end position="480"/>
    </location>
</feature>
<dbReference type="PANTHER" id="PTHR46825:SF12">
    <property type="entry name" value="PENICILLIN-BINDING PROTEIN 4"/>
    <property type="match status" value="1"/>
</dbReference>
<protein>
    <submittedName>
        <fullName evidence="3">Beta-lactamase family protein</fullName>
    </submittedName>
</protein>
<proteinExistence type="predicted"/>
<evidence type="ECO:0000259" key="2">
    <source>
        <dbReference type="Pfam" id="PF00144"/>
    </source>
</evidence>